<evidence type="ECO:0000256" key="3">
    <source>
        <dbReference type="ARBA" id="ARBA00022525"/>
    </source>
</evidence>
<dbReference type="AlphaFoldDB" id="A0A6J2WDK1"/>
<dbReference type="PANTHER" id="PTHR15258:SF2">
    <property type="entry name" value="FIBROBLAST GROWTH FACTOR-BINDING PROTEIN 1"/>
    <property type="match status" value="1"/>
</dbReference>
<proteinExistence type="inferred from homology"/>
<sequence length="250" mass="27831">MPRTTYCVEAKARLEACRRTSLPKLNDNESMPLIPKLALLLVFACLAQLVSVVECERGAGRKGKREGGTRSQGGNKGVFKGRFSTKDKACIWEASGEDTYTLTVKCSQGEIQQGLNCNYTAKPAICPEYEKNVKGFWKQIARALKKQKKLCTDPRALVKAGMCRRAPQDAHFRLSPNNEVAVRNARPTRPAVKEEDRMTSYIKPAEPVSTSGPECTERPDHRKLAQEKCGEAWASFCTFFFTFVQSGPDC</sequence>
<keyword evidence="5" id="KW-1015">Disulfide bond</keyword>
<dbReference type="InParanoid" id="A0A6J2WDK1"/>
<reference evidence="8" key="1">
    <citation type="submission" date="2024-06" db="UniProtKB">
        <authorList>
            <consortium name="RefSeq"/>
        </authorList>
    </citation>
    <scope>NUCLEOTIDE SEQUENCE [LARGE SCALE GENOMIC DNA]</scope>
</reference>
<protein>
    <submittedName>
        <fullName evidence="9">Fibroblast growth factor-binding protein 1</fullName>
    </submittedName>
</protein>
<dbReference type="GeneID" id="115823656"/>
<evidence type="ECO:0000256" key="7">
    <source>
        <dbReference type="SAM" id="MobiDB-lite"/>
    </source>
</evidence>
<evidence type="ECO:0000256" key="5">
    <source>
        <dbReference type="ARBA" id="ARBA00023157"/>
    </source>
</evidence>
<evidence type="ECO:0000256" key="1">
    <source>
        <dbReference type="ARBA" id="ARBA00004613"/>
    </source>
</evidence>
<evidence type="ECO:0000256" key="2">
    <source>
        <dbReference type="ARBA" id="ARBA00008326"/>
    </source>
</evidence>
<name>A0A6J2WDK1_CHACN</name>
<dbReference type="CTD" id="101886353"/>
<dbReference type="PANTHER" id="PTHR15258">
    <property type="entry name" value="FGF BINDING PROTEIN-RELATED"/>
    <property type="match status" value="1"/>
</dbReference>
<feature type="region of interest" description="Disordered" evidence="7">
    <location>
        <begin position="60"/>
        <end position="79"/>
    </location>
</feature>
<dbReference type="OrthoDB" id="8875908at2759"/>
<dbReference type="GO" id="GO:0007267">
    <property type="term" value="P:cell-cell signaling"/>
    <property type="evidence" value="ECO:0007669"/>
    <property type="project" value="TreeGrafter"/>
</dbReference>
<dbReference type="GO" id="GO:0005576">
    <property type="term" value="C:extracellular region"/>
    <property type="evidence" value="ECO:0007669"/>
    <property type="project" value="UniProtKB-SubCell"/>
</dbReference>
<keyword evidence="3" id="KW-0964">Secreted</keyword>
<keyword evidence="6" id="KW-0340">Growth factor binding</keyword>
<comment type="similarity">
    <text evidence="2">Belongs to the fibroblast growth factor-binding protein family.</text>
</comment>
<dbReference type="InterPro" id="IPR010510">
    <property type="entry name" value="FGF1-bd"/>
</dbReference>
<comment type="subcellular location">
    <subcellularLocation>
        <location evidence="1">Secreted</location>
    </subcellularLocation>
</comment>
<dbReference type="RefSeq" id="XP_030643550.1">
    <property type="nucleotide sequence ID" value="XM_030787690.1"/>
</dbReference>
<evidence type="ECO:0000256" key="4">
    <source>
        <dbReference type="ARBA" id="ARBA00022729"/>
    </source>
</evidence>
<evidence type="ECO:0000256" key="6">
    <source>
        <dbReference type="ARBA" id="ARBA00023183"/>
    </source>
</evidence>
<keyword evidence="8" id="KW-1185">Reference proteome</keyword>
<dbReference type="GO" id="GO:0019838">
    <property type="term" value="F:growth factor binding"/>
    <property type="evidence" value="ECO:0007669"/>
    <property type="project" value="UniProtKB-KW"/>
</dbReference>
<organism evidence="8 9">
    <name type="scientific">Chanos chanos</name>
    <name type="common">Milkfish</name>
    <name type="synonym">Mugil chanos</name>
    <dbReference type="NCBI Taxonomy" id="29144"/>
    <lineage>
        <taxon>Eukaryota</taxon>
        <taxon>Metazoa</taxon>
        <taxon>Chordata</taxon>
        <taxon>Craniata</taxon>
        <taxon>Vertebrata</taxon>
        <taxon>Euteleostomi</taxon>
        <taxon>Actinopterygii</taxon>
        <taxon>Neopterygii</taxon>
        <taxon>Teleostei</taxon>
        <taxon>Ostariophysi</taxon>
        <taxon>Gonorynchiformes</taxon>
        <taxon>Chanidae</taxon>
        <taxon>Chanos</taxon>
    </lineage>
</organism>
<keyword evidence="4" id="KW-0732">Signal</keyword>
<evidence type="ECO:0000313" key="8">
    <source>
        <dbReference type="Proteomes" id="UP000504632"/>
    </source>
</evidence>
<dbReference type="Proteomes" id="UP000504632">
    <property type="component" value="Chromosome 11"/>
</dbReference>
<gene>
    <name evidence="9" type="primary">fgfbp1b</name>
</gene>
<reference evidence="9" key="2">
    <citation type="submission" date="2025-08" db="UniProtKB">
        <authorList>
            <consortium name="RefSeq"/>
        </authorList>
    </citation>
    <scope>IDENTIFICATION</scope>
</reference>
<dbReference type="Pfam" id="PF06473">
    <property type="entry name" value="FGF-BP1"/>
    <property type="match status" value="1"/>
</dbReference>
<accession>A0A6J2WDK1</accession>
<evidence type="ECO:0000313" key="9">
    <source>
        <dbReference type="RefSeq" id="XP_030643550.1"/>
    </source>
</evidence>